<evidence type="ECO:0000256" key="4">
    <source>
        <dbReference type="ARBA" id="ARBA00022737"/>
    </source>
</evidence>
<dbReference type="InterPro" id="IPR017900">
    <property type="entry name" value="4Fe4S_Fe_S_CS"/>
</dbReference>
<dbReference type="Pfam" id="PF00037">
    <property type="entry name" value="Fer4"/>
    <property type="match status" value="1"/>
</dbReference>
<comment type="caution">
    <text evidence="8">The sequence shown here is derived from an EMBL/GenBank/DDBJ whole genome shotgun (WGS) entry which is preliminary data.</text>
</comment>
<protein>
    <submittedName>
        <fullName evidence="8">Ferredoxin oxidoreductase</fullName>
    </submittedName>
</protein>
<dbReference type="AlphaFoldDB" id="A0A8J4H9H5"/>
<comment type="cofactor">
    <cofactor evidence="1">
        <name>[4Fe-4S] cluster</name>
        <dbReference type="ChEBI" id="CHEBI:49883"/>
    </cofactor>
</comment>
<dbReference type="NCBIfam" id="TIGR02179">
    <property type="entry name" value="PorD_KorD"/>
    <property type="match status" value="1"/>
</dbReference>
<dbReference type="InterPro" id="IPR011898">
    <property type="entry name" value="PorD_KorD"/>
</dbReference>
<dbReference type="InterPro" id="IPR054812">
    <property type="entry name" value="PadF"/>
</dbReference>
<keyword evidence="3" id="KW-0479">Metal-binding</keyword>
<dbReference type="GO" id="GO:0046872">
    <property type="term" value="F:metal ion binding"/>
    <property type="evidence" value="ECO:0007669"/>
    <property type="project" value="UniProtKB-KW"/>
</dbReference>
<sequence length="94" mass="10298">MSRPRADMSGVPDDLCPVATVPSPMLAGDWRAMRPVVARERCVKCAICWLYCPVQCVVEKATWFDIDLAACKGCGICAQECPHRAIRMLEEAGA</sequence>
<evidence type="ECO:0000256" key="6">
    <source>
        <dbReference type="ARBA" id="ARBA00023014"/>
    </source>
</evidence>
<keyword evidence="2" id="KW-0004">4Fe-4S</keyword>
<evidence type="ECO:0000259" key="7">
    <source>
        <dbReference type="PROSITE" id="PS51379"/>
    </source>
</evidence>
<dbReference type="GO" id="GO:0016625">
    <property type="term" value="F:oxidoreductase activity, acting on the aldehyde or oxo group of donors, iron-sulfur protein as acceptor"/>
    <property type="evidence" value="ECO:0007669"/>
    <property type="project" value="InterPro"/>
</dbReference>
<dbReference type="InterPro" id="IPR017896">
    <property type="entry name" value="4Fe4S_Fe-S-bd"/>
</dbReference>
<dbReference type="SUPFAM" id="SSF54862">
    <property type="entry name" value="4Fe-4S ferredoxins"/>
    <property type="match status" value="1"/>
</dbReference>
<evidence type="ECO:0000313" key="8">
    <source>
        <dbReference type="EMBL" id="HGC42711.1"/>
    </source>
</evidence>
<keyword evidence="4" id="KW-0677">Repeat</keyword>
<name>A0A8J4H9H5_9PROT</name>
<evidence type="ECO:0000256" key="5">
    <source>
        <dbReference type="ARBA" id="ARBA00023004"/>
    </source>
</evidence>
<keyword evidence="6" id="KW-0411">Iron-sulfur</keyword>
<dbReference type="Gene3D" id="3.30.70.20">
    <property type="match status" value="1"/>
</dbReference>
<evidence type="ECO:0000256" key="2">
    <source>
        <dbReference type="ARBA" id="ARBA00022485"/>
    </source>
</evidence>
<dbReference type="NCBIfam" id="NF045763">
    <property type="entry name" value="PhenlGlyoxDHPadF"/>
    <property type="match status" value="1"/>
</dbReference>
<evidence type="ECO:0000256" key="1">
    <source>
        <dbReference type="ARBA" id="ARBA00001966"/>
    </source>
</evidence>
<organism evidence="8">
    <name type="scientific">Acidicaldus sp</name>
    <dbReference type="NCBI Taxonomy" id="1872105"/>
    <lineage>
        <taxon>Bacteria</taxon>
        <taxon>Pseudomonadati</taxon>
        <taxon>Pseudomonadota</taxon>
        <taxon>Alphaproteobacteria</taxon>
        <taxon>Acetobacterales</taxon>
        <taxon>Acetobacteraceae</taxon>
        <taxon>Acidicaldus</taxon>
    </lineage>
</organism>
<feature type="domain" description="4Fe-4S ferredoxin-type" evidence="7">
    <location>
        <begin position="33"/>
        <end position="61"/>
    </location>
</feature>
<evidence type="ECO:0000256" key="3">
    <source>
        <dbReference type="ARBA" id="ARBA00022723"/>
    </source>
</evidence>
<accession>A0A8J4H9H5</accession>
<gene>
    <name evidence="8" type="ORF">ENY07_05760</name>
</gene>
<dbReference type="PANTHER" id="PTHR43724">
    <property type="entry name" value="PYRUVATE SYNTHASE SUBUNIT PORD"/>
    <property type="match status" value="1"/>
</dbReference>
<dbReference type="EMBL" id="DTQM01000108">
    <property type="protein sequence ID" value="HGC42711.1"/>
    <property type="molecule type" value="Genomic_DNA"/>
</dbReference>
<keyword evidence="5" id="KW-0408">Iron</keyword>
<reference evidence="8" key="1">
    <citation type="journal article" date="2020" name="mSystems">
        <title>Genome- and Community-Level Interaction Insights into Carbon Utilization and Element Cycling Functions of Hydrothermarchaeota in Hydrothermal Sediment.</title>
        <authorList>
            <person name="Zhou Z."/>
            <person name="Liu Y."/>
            <person name="Xu W."/>
            <person name="Pan J."/>
            <person name="Luo Z.H."/>
            <person name="Li M."/>
        </authorList>
    </citation>
    <scope>NUCLEOTIDE SEQUENCE</scope>
    <source>
        <strain evidence="8">SpSt-997</strain>
    </source>
</reference>
<dbReference type="PROSITE" id="PS51379">
    <property type="entry name" value="4FE4S_FER_2"/>
    <property type="match status" value="2"/>
</dbReference>
<feature type="domain" description="4Fe-4S ferredoxin-type" evidence="7">
    <location>
        <begin position="62"/>
        <end position="91"/>
    </location>
</feature>
<dbReference type="PANTHER" id="PTHR43724:SF1">
    <property type="entry name" value="PYRUVATE SYNTHASE SUBUNIT PORD"/>
    <property type="match status" value="1"/>
</dbReference>
<dbReference type="PROSITE" id="PS00198">
    <property type="entry name" value="4FE4S_FER_1"/>
    <property type="match status" value="1"/>
</dbReference>
<proteinExistence type="predicted"/>
<dbReference type="GO" id="GO:0051539">
    <property type="term" value="F:4 iron, 4 sulfur cluster binding"/>
    <property type="evidence" value="ECO:0007669"/>
    <property type="project" value="UniProtKB-KW"/>
</dbReference>